<evidence type="ECO:0000313" key="1">
    <source>
        <dbReference type="EMBL" id="ONM46362.1"/>
    </source>
</evidence>
<dbReference type="EMBL" id="MUMY01000026">
    <property type="protein sequence ID" value="ONM46362.1"/>
    <property type="molecule type" value="Genomic_DNA"/>
</dbReference>
<evidence type="ECO:0000313" key="2">
    <source>
        <dbReference type="Proteomes" id="UP000188836"/>
    </source>
</evidence>
<dbReference type="STRING" id="1538463.B0T36_03150"/>
<reference evidence="1 2" key="1">
    <citation type="journal article" date="2016" name="Antonie Van Leeuwenhoek">
        <title>Nocardia donostiensis sp. nov., isolated from human respiratory specimens.</title>
        <authorList>
            <person name="Ercibengoa M."/>
            <person name="Bell M."/>
            <person name="Marimon J.M."/>
            <person name="Humrighouse B."/>
            <person name="Klenk H.P."/>
            <person name="Potter G."/>
            <person name="Perez-Trallero E."/>
        </authorList>
    </citation>
    <scope>NUCLEOTIDE SEQUENCE [LARGE SCALE GENOMIC DNA]</scope>
    <source>
        <strain evidence="1 2">X1655</strain>
    </source>
</reference>
<proteinExistence type="predicted"/>
<organism evidence="1 2">
    <name type="scientific">Nocardia donostiensis</name>
    <dbReference type="NCBI Taxonomy" id="1538463"/>
    <lineage>
        <taxon>Bacteria</taxon>
        <taxon>Bacillati</taxon>
        <taxon>Actinomycetota</taxon>
        <taxon>Actinomycetes</taxon>
        <taxon>Mycobacteriales</taxon>
        <taxon>Nocardiaceae</taxon>
        <taxon>Nocardia</taxon>
    </lineage>
</organism>
<gene>
    <name evidence="1" type="ORF">B0T46_23560</name>
</gene>
<dbReference type="AlphaFoldDB" id="A0A1W0B2C1"/>
<comment type="caution">
    <text evidence="1">The sequence shown here is derived from an EMBL/GenBank/DDBJ whole genome shotgun (WGS) entry which is preliminary data.</text>
</comment>
<evidence type="ECO:0008006" key="3">
    <source>
        <dbReference type="Google" id="ProtNLM"/>
    </source>
</evidence>
<accession>A0A1W0B2C1</accession>
<name>A0A1W0B2C1_9NOCA</name>
<protein>
    <recommendedName>
        <fullName evidence="3">ESX-1 secretion-associated protein</fullName>
    </recommendedName>
</protein>
<keyword evidence="2" id="KW-1185">Reference proteome</keyword>
<sequence length="86" mass="9099">MTIMGILNAFEESNAHLQSLFKPLEESFTGNAASEGLPKVAQLKTDLAEFRTALNTLRGAIEATGGSAGTVKDTDMAQAARFLAIQ</sequence>
<dbReference type="Proteomes" id="UP000188836">
    <property type="component" value="Unassembled WGS sequence"/>
</dbReference>